<organism evidence="3 4">
    <name type="scientific">Rotaria sordida</name>
    <dbReference type="NCBI Taxonomy" id="392033"/>
    <lineage>
        <taxon>Eukaryota</taxon>
        <taxon>Metazoa</taxon>
        <taxon>Spiralia</taxon>
        <taxon>Gnathifera</taxon>
        <taxon>Rotifera</taxon>
        <taxon>Eurotatoria</taxon>
        <taxon>Bdelloidea</taxon>
        <taxon>Philodinida</taxon>
        <taxon>Philodinidae</taxon>
        <taxon>Rotaria</taxon>
    </lineage>
</organism>
<dbReference type="InterPro" id="IPR002035">
    <property type="entry name" value="VWF_A"/>
</dbReference>
<dbReference type="Pfam" id="PF13768">
    <property type="entry name" value="VWA_3"/>
    <property type="match status" value="1"/>
</dbReference>
<accession>A0A819P9Y5</accession>
<dbReference type="InterPro" id="IPR036465">
    <property type="entry name" value="vWFA_dom_sf"/>
</dbReference>
<feature type="domain" description="VIT" evidence="2">
    <location>
        <begin position="1"/>
        <end position="134"/>
    </location>
</feature>
<dbReference type="Gene3D" id="3.40.50.410">
    <property type="entry name" value="von Willebrand factor, type A domain"/>
    <property type="match status" value="1"/>
</dbReference>
<dbReference type="SMART" id="SM00327">
    <property type="entry name" value="VWA"/>
    <property type="match status" value="1"/>
</dbReference>
<evidence type="ECO:0000259" key="1">
    <source>
        <dbReference type="PROSITE" id="PS50234"/>
    </source>
</evidence>
<dbReference type="PANTHER" id="PTHR45737">
    <property type="entry name" value="VON WILLEBRAND FACTOR A DOMAIN-CONTAINING PROTEIN 5A"/>
    <property type="match status" value="1"/>
</dbReference>
<dbReference type="InterPro" id="IPR013694">
    <property type="entry name" value="VIT"/>
</dbReference>
<name>A0A819P9Y5_9BILA</name>
<sequence>MLRITNQIKSSLEYVPLKQINIESTIRSFAANVTITQIFRNDEYTSIEAVYYFPIEEQAAIYNFTARIDNREIIAQLKEKKEAQFENNNVLKQQQQQHCTYLLEQDEKSQDTFIINVGSLPPSKECIIIISYVTELDLIQGSIIRFVIPTTIAPRYSSKKKRTISLVNTKSKYYVQSIPYIIEFQCRIEKIYGPNQQQYIARLNSPSHHVDIDLSLHDAYIVTFAQKNTYLDRYILLDIKLSDKRANTFVVVESNATMAAVTPFEEDCYLTLNNRQTNEFIFILDCSGSMKNENKIGLAREAMLYFIRNLPMNCYFNIIKFGAKYSCLFNESTASYNNINIRIAEKFISQIRADLGGTEILAPLQWLERHPPPIDRSRQVFLLTDGEVSNVSEVLELCRSMASSTRIFSFGLGASPSRSLVKGLARTTNGRFIFIPPNTHIDVYVREQLQKAIQRCITNIHIQWNLGIPIQNVPNQLSPAYMNDRLIIYALTNNQTIQLNNKSSIEIRTNQSYYRLGITNTDRITNNTKMIARLAAKALILELEHCKILRKNSKQVRFADIDDDSKKHNEIIRTKENIKQRIIDLSLQYNILSRYTIFIGIEKYFNNNSTDIILREVPIQISTDNQYFQSIDSRSEKILSDINDIDSYSSSLTKISTLMNDKDMSYYQEKDSLEHVQSHRNISIPVHSSTSKESRYITLSNEHKFIQDNLLKKDIYRDQNEICSMNDKDLVYYLINKQKDDGLWNFDTNRKTIKDLTGKPLAIFQSLEIHGNIQIFVTAIIIVLFEVRFMALRSIWDDAVEKARQRLINLLNNDWKQLIFLFRHIRLILSG</sequence>
<evidence type="ECO:0000313" key="4">
    <source>
        <dbReference type="Proteomes" id="UP000663874"/>
    </source>
</evidence>
<dbReference type="PROSITE" id="PS50234">
    <property type="entry name" value="VWFA"/>
    <property type="match status" value="1"/>
</dbReference>
<comment type="caution">
    <text evidence="3">The sequence shown here is derived from an EMBL/GenBank/DDBJ whole genome shotgun (WGS) entry which is preliminary data.</text>
</comment>
<dbReference type="Pfam" id="PF08487">
    <property type="entry name" value="VIT"/>
    <property type="match status" value="1"/>
</dbReference>
<dbReference type="Proteomes" id="UP000663874">
    <property type="component" value="Unassembled WGS sequence"/>
</dbReference>
<dbReference type="EMBL" id="CAJOBE010006597">
    <property type="protein sequence ID" value="CAF4011512.1"/>
    <property type="molecule type" value="Genomic_DNA"/>
</dbReference>
<dbReference type="SMART" id="SM00609">
    <property type="entry name" value="VIT"/>
    <property type="match status" value="1"/>
</dbReference>
<proteinExistence type="predicted"/>
<dbReference type="PANTHER" id="PTHR45737:SF6">
    <property type="entry name" value="VON WILLEBRAND FACTOR A DOMAIN-CONTAINING PROTEIN 5A"/>
    <property type="match status" value="1"/>
</dbReference>
<feature type="domain" description="VWFA" evidence="1">
    <location>
        <begin position="279"/>
        <end position="453"/>
    </location>
</feature>
<dbReference type="PROSITE" id="PS51468">
    <property type="entry name" value="VIT"/>
    <property type="match status" value="1"/>
</dbReference>
<protein>
    <submittedName>
        <fullName evidence="3">Uncharacterized protein</fullName>
    </submittedName>
</protein>
<gene>
    <name evidence="3" type="ORF">FNK824_LOCUS26530</name>
</gene>
<evidence type="ECO:0000313" key="3">
    <source>
        <dbReference type="EMBL" id="CAF4011512.1"/>
    </source>
</evidence>
<evidence type="ECO:0000259" key="2">
    <source>
        <dbReference type="PROSITE" id="PS51468"/>
    </source>
</evidence>
<dbReference type="SUPFAM" id="SSF53300">
    <property type="entry name" value="vWA-like"/>
    <property type="match status" value="1"/>
</dbReference>
<dbReference type="AlphaFoldDB" id="A0A819P9Y5"/>
<reference evidence="3" key="1">
    <citation type="submission" date="2021-02" db="EMBL/GenBank/DDBJ databases">
        <authorList>
            <person name="Nowell W R."/>
        </authorList>
    </citation>
    <scope>NUCLEOTIDE SEQUENCE</scope>
</reference>